<protein>
    <recommendedName>
        <fullName evidence="2">Peptidase C14 caspase domain-containing protein</fullName>
    </recommendedName>
</protein>
<dbReference type="InterPro" id="IPR050452">
    <property type="entry name" value="Metacaspase"/>
</dbReference>
<proteinExistence type="inferred from homology"/>
<dbReference type="Gene3D" id="3.40.50.1460">
    <property type="match status" value="1"/>
</dbReference>
<dbReference type="GO" id="GO:0006508">
    <property type="term" value="P:proteolysis"/>
    <property type="evidence" value="ECO:0007669"/>
    <property type="project" value="InterPro"/>
</dbReference>
<dbReference type="GO" id="GO:0004197">
    <property type="term" value="F:cysteine-type endopeptidase activity"/>
    <property type="evidence" value="ECO:0007669"/>
    <property type="project" value="InterPro"/>
</dbReference>
<reference evidence="3 4" key="1">
    <citation type="journal article" date="2014" name="Genome Biol. Evol.">
        <title>Comparative genomics and transcriptomics analyses reveal divergent lifestyle features of nematode endoparasitic fungus Hirsutella minnesotensis.</title>
        <authorList>
            <person name="Lai Y."/>
            <person name="Liu K."/>
            <person name="Zhang X."/>
            <person name="Zhang X."/>
            <person name="Li K."/>
            <person name="Wang N."/>
            <person name="Shu C."/>
            <person name="Wu Y."/>
            <person name="Wang C."/>
            <person name="Bushley K.E."/>
            <person name="Xiang M."/>
            <person name="Liu X."/>
        </authorList>
    </citation>
    <scope>NUCLEOTIDE SEQUENCE [LARGE SCALE GENOMIC DNA]</scope>
    <source>
        <strain evidence="3 4">3608</strain>
    </source>
</reference>
<sequence length="702" mass="77257">MTGTTQKWALLIGVNFYFRGRERPIQFNHLRGCVPDVLAVEHYLKSVGVRNITKLTASDGGNRPTEEEAALPTHRNVVRELERIAIVANEGDLVYIHYSGHGIRRDRSFPDDEGDNISGTALALTDVMIGGAYLTGYQLGVWVRSLVEKKKLRVTVVLDSCFSGRGLRNGAAFTARTVVGEIDNSVLPDDLAAEDAARVADGANIDHYAGHRNAAVRHSWLSNPTGCSVLTACGVRGFAGEGLFGSRIGGALTHYMLDILQRHPPGRLPTHARVSDYVRWKLASEARSQKPVLHGDGYYEFFGEHPCAQRTSCRVTGKGPSFELDVGRAQGVAKGATYDIYPETWDIECGPLTGGDQRRAASPPRAIITGVSDFTSTAMLLTREEAIPQNMAVQSGSRAVLRTWALPSATYARLNSLADTSGLDVLRGLQTEIERTPRLHLSLNPDITNADLFVAVDPQNNVEIQDENGRRFSRIPKVSLGQEDGVTKLAHIINHLARFQAIKNLRYGAPQHSLRLGRFTFELLESNGTPLQRASSGKYEVLEGQELVVSFVDTEHSQPVHISIFNLNATWGVEKLHPGDGQDSEETLADKPVRVDVRMEIPGGTKADPPEIDDIIRAFIYTGEHPPSWDELILPNLPAESSQVFPDLPVEAVLFAPDLPENPLGSRQMKVRRKQERDGQWAVLDFVVRTSRPYARVVTRNG</sequence>
<feature type="domain" description="Peptidase C14 caspase" evidence="2">
    <location>
        <begin position="7"/>
        <end position="292"/>
    </location>
</feature>
<dbReference type="InterPro" id="IPR011600">
    <property type="entry name" value="Pept_C14_caspase"/>
</dbReference>
<gene>
    <name evidence="3" type="ORF">HIM_12548</name>
</gene>
<organism evidence="3 4">
    <name type="scientific">Hirsutella minnesotensis 3608</name>
    <dbReference type="NCBI Taxonomy" id="1043627"/>
    <lineage>
        <taxon>Eukaryota</taxon>
        <taxon>Fungi</taxon>
        <taxon>Dikarya</taxon>
        <taxon>Ascomycota</taxon>
        <taxon>Pezizomycotina</taxon>
        <taxon>Sordariomycetes</taxon>
        <taxon>Hypocreomycetidae</taxon>
        <taxon>Hypocreales</taxon>
        <taxon>Ophiocordycipitaceae</taxon>
        <taxon>Hirsutella</taxon>
    </lineage>
</organism>
<dbReference type="AlphaFoldDB" id="A0A0F7ZQL3"/>
<keyword evidence="4" id="KW-1185">Reference proteome</keyword>
<dbReference type="PANTHER" id="PTHR48104">
    <property type="entry name" value="METACASPASE-4"/>
    <property type="match status" value="1"/>
</dbReference>
<dbReference type="GO" id="GO:0005737">
    <property type="term" value="C:cytoplasm"/>
    <property type="evidence" value="ECO:0007669"/>
    <property type="project" value="TreeGrafter"/>
</dbReference>
<dbReference type="OrthoDB" id="3223806at2759"/>
<dbReference type="EMBL" id="KQ031047">
    <property type="protein sequence ID" value="KJZ68063.1"/>
    <property type="molecule type" value="Genomic_DNA"/>
</dbReference>
<evidence type="ECO:0000259" key="2">
    <source>
        <dbReference type="Pfam" id="PF00656"/>
    </source>
</evidence>
<accession>A0A0F7ZQL3</accession>
<evidence type="ECO:0000256" key="1">
    <source>
        <dbReference type="ARBA" id="ARBA00009005"/>
    </source>
</evidence>
<dbReference type="PANTHER" id="PTHR48104:SF30">
    <property type="entry name" value="METACASPASE-1"/>
    <property type="match status" value="1"/>
</dbReference>
<comment type="similarity">
    <text evidence="1">Belongs to the peptidase C14B family.</text>
</comment>
<dbReference type="Proteomes" id="UP000054481">
    <property type="component" value="Unassembled WGS sequence"/>
</dbReference>
<dbReference type="Pfam" id="PF00656">
    <property type="entry name" value="Peptidase_C14"/>
    <property type="match status" value="1"/>
</dbReference>
<evidence type="ECO:0000313" key="4">
    <source>
        <dbReference type="Proteomes" id="UP000054481"/>
    </source>
</evidence>
<name>A0A0F7ZQL3_9HYPO</name>
<evidence type="ECO:0000313" key="3">
    <source>
        <dbReference type="EMBL" id="KJZ68063.1"/>
    </source>
</evidence>